<keyword evidence="1" id="KW-0732">Signal</keyword>
<gene>
    <name evidence="2" type="ORF">HanXRQr2_Chr01g0005111</name>
</gene>
<feature type="signal peptide" evidence="1">
    <location>
        <begin position="1"/>
        <end position="18"/>
    </location>
</feature>
<dbReference type="Proteomes" id="UP000215914">
    <property type="component" value="Unassembled WGS sequence"/>
</dbReference>
<proteinExistence type="predicted"/>
<name>A0A9K3P1U0_HELAN</name>
<dbReference type="Gramene" id="mRNA:HanXRQr2_Chr01g0005111">
    <property type="protein sequence ID" value="mRNA:HanXRQr2_Chr01g0005111"/>
    <property type="gene ID" value="HanXRQr2_Chr01g0005111"/>
</dbReference>
<reference evidence="2" key="1">
    <citation type="journal article" date="2017" name="Nature">
        <title>The sunflower genome provides insights into oil metabolism, flowering and Asterid evolution.</title>
        <authorList>
            <person name="Badouin H."/>
            <person name="Gouzy J."/>
            <person name="Grassa C.J."/>
            <person name="Murat F."/>
            <person name="Staton S.E."/>
            <person name="Cottret L."/>
            <person name="Lelandais-Briere C."/>
            <person name="Owens G.L."/>
            <person name="Carrere S."/>
            <person name="Mayjonade B."/>
            <person name="Legrand L."/>
            <person name="Gill N."/>
            <person name="Kane N.C."/>
            <person name="Bowers J.E."/>
            <person name="Hubner S."/>
            <person name="Bellec A."/>
            <person name="Berard A."/>
            <person name="Berges H."/>
            <person name="Blanchet N."/>
            <person name="Boniface M.C."/>
            <person name="Brunel D."/>
            <person name="Catrice O."/>
            <person name="Chaidir N."/>
            <person name="Claudel C."/>
            <person name="Donnadieu C."/>
            <person name="Faraut T."/>
            <person name="Fievet G."/>
            <person name="Helmstetter N."/>
            <person name="King M."/>
            <person name="Knapp S.J."/>
            <person name="Lai Z."/>
            <person name="Le Paslier M.C."/>
            <person name="Lippi Y."/>
            <person name="Lorenzon L."/>
            <person name="Mandel J.R."/>
            <person name="Marage G."/>
            <person name="Marchand G."/>
            <person name="Marquand E."/>
            <person name="Bret-Mestries E."/>
            <person name="Morien E."/>
            <person name="Nambeesan S."/>
            <person name="Nguyen T."/>
            <person name="Pegot-Espagnet P."/>
            <person name="Pouilly N."/>
            <person name="Raftis F."/>
            <person name="Sallet E."/>
            <person name="Schiex T."/>
            <person name="Thomas J."/>
            <person name="Vandecasteele C."/>
            <person name="Vares D."/>
            <person name="Vear F."/>
            <person name="Vautrin S."/>
            <person name="Crespi M."/>
            <person name="Mangin B."/>
            <person name="Burke J.M."/>
            <person name="Salse J."/>
            <person name="Munos S."/>
            <person name="Vincourt P."/>
            <person name="Rieseberg L.H."/>
            <person name="Langlade N.B."/>
        </authorList>
    </citation>
    <scope>NUCLEOTIDE SEQUENCE</scope>
    <source>
        <tissue evidence="2">Leaves</tissue>
    </source>
</reference>
<feature type="chain" id="PRO_5039913047" evidence="1">
    <location>
        <begin position="19"/>
        <end position="45"/>
    </location>
</feature>
<organism evidence="2 3">
    <name type="scientific">Helianthus annuus</name>
    <name type="common">Common sunflower</name>
    <dbReference type="NCBI Taxonomy" id="4232"/>
    <lineage>
        <taxon>Eukaryota</taxon>
        <taxon>Viridiplantae</taxon>
        <taxon>Streptophyta</taxon>
        <taxon>Embryophyta</taxon>
        <taxon>Tracheophyta</taxon>
        <taxon>Spermatophyta</taxon>
        <taxon>Magnoliopsida</taxon>
        <taxon>eudicotyledons</taxon>
        <taxon>Gunneridae</taxon>
        <taxon>Pentapetalae</taxon>
        <taxon>asterids</taxon>
        <taxon>campanulids</taxon>
        <taxon>Asterales</taxon>
        <taxon>Asteraceae</taxon>
        <taxon>Asteroideae</taxon>
        <taxon>Heliantheae alliance</taxon>
        <taxon>Heliantheae</taxon>
        <taxon>Helianthus</taxon>
    </lineage>
</organism>
<dbReference type="AlphaFoldDB" id="A0A9K3P1U0"/>
<sequence length="45" mass="5198">MLFTILFLTIIFTRFIPSFKLVGTKDSGTVCYVFPLHKSFEVIQV</sequence>
<dbReference type="EMBL" id="MNCJ02000316">
    <property type="protein sequence ID" value="KAF5820699.1"/>
    <property type="molecule type" value="Genomic_DNA"/>
</dbReference>
<reference evidence="2" key="2">
    <citation type="submission" date="2020-06" db="EMBL/GenBank/DDBJ databases">
        <title>Helianthus annuus Genome sequencing and assembly Release 2.</title>
        <authorList>
            <person name="Gouzy J."/>
            <person name="Langlade N."/>
            <person name="Munos S."/>
        </authorList>
    </citation>
    <scope>NUCLEOTIDE SEQUENCE</scope>
    <source>
        <tissue evidence="2">Leaves</tissue>
    </source>
</reference>
<protein>
    <submittedName>
        <fullName evidence="2">Uncharacterized protein</fullName>
    </submittedName>
</protein>
<evidence type="ECO:0000313" key="3">
    <source>
        <dbReference type="Proteomes" id="UP000215914"/>
    </source>
</evidence>
<evidence type="ECO:0000256" key="1">
    <source>
        <dbReference type="SAM" id="SignalP"/>
    </source>
</evidence>
<comment type="caution">
    <text evidence="2">The sequence shown here is derived from an EMBL/GenBank/DDBJ whole genome shotgun (WGS) entry which is preliminary data.</text>
</comment>
<accession>A0A9K3P1U0</accession>
<keyword evidence="3" id="KW-1185">Reference proteome</keyword>
<evidence type="ECO:0000313" key="2">
    <source>
        <dbReference type="EMBL" id="KAF5820699.1"/>
    </source>
</evidence>